<keyword evidence="1" id="KW-0812">Transmembrane</keyword>
<proteinExistence type="predicted"/>
<dbReference type="AlphaFoldDB" id="A0A0E9ST31"/>
<sequence>MCDNRNNLYIGSYIIKSSCSGQDNGITVRLQTQAEEPSLQMGFWLPSIPYLIALPSLILIQLMV</sequence>
<dbReference type="EMBL" id="GBXM01064175">
    <property type="protein sequence ID" value="JAH44402.1"/>
    <property type="molecule type" value="Transcribed_RNA"/>
</dbReference>
<feature type="transmembrane region" description="Helical" evidence="1">
    <location>
        <begin position="43"/>
        <end position="63"/>
    </location>
</feature>
<reference evidence="2" key="1">
    <citation type="submission" date="2014-11" db="EMBL/GenBank/DDBJ databases">
        <authorList>
            <person name="Amaro Gonzalez C."/>
        </authorList>
    </citation>
    <scope>NUCLEOTIDE SEQUENCE</scope>
</reference>
<keyword evidence="1" id="KW-1133">Transmembrane helix</keyword>
<name>A0A0E9ST31_ANGAN</name>
<protein>
    <submittedName>
        <fullName evidence="2">Uncharacterized protein</fullName>
    </submittedName>
</protein>
<evidence type="ECO:0000256" key="1">
    <source>
        <dbReference type="SAM" id="Phobius"/>
    </source>
</evidence>
<accession>A0A0E9ST31</accession>
<keyword evidence="1" id="KW-0472">Membrane</keyword>
<reference evidence="2" key="2">
    <citation type="journal article" date="2015" name="Fish Shellfish Immunol.">
        <title>Early steps in the European eel (Anguilla anguilla)-Vibrio vulnificus interaction in the gills: Role of the RtxA13 toxin.</title>
        <authorList>
            <person name="Callol A."/>
            <person name="Pajuelo D."/>
            <person name="Ebbesson L."/>
            <person name="Teles M."/>
            <person name="MacKenzie S."/>
            <person name="Amaro C."/>
        </authorList>
    </citation>
    <scope>NUCLEOTIDE SEQUENCE</scope>
</reference>
<organism evidence="2">
    <name type="scientific">Anguilla anguilla</name>
    <name type="common">European freshwater eel</name>
    <name type="synonym">Muraena anguilla</name>
    <dbReference type="NCBI Taxonomy" id="7936"/>
    <lineage>
        <taxon>Eukaryota</taxon>
        <taxon>Metazoa</taxon>
        <taxon>Chordata</taxon>
        <taxon>Craniata</taxon>
        <taxon>Vertebrata</taxon>
        <taxon>Euteleostomi</taxon>
        <taxon>Actinopterygii</taxon>
        <taxon>Neopterygii</taxon>
        <taxon>Teleostei</taxon>
        <taxon>Anguilliformes</taxon>
        <taxon>Anguillidae</taxon>
        <taxon>Anguilla</taxon>
    </lineage>
</organism>
<dbReference type="EMBL" id="GBXM01074712">
    <property type="protein sequence ID" value="JAH33865.1"/>
    <property type="molecule type" value="Transcribed_RNA"/>
</dbReference>
<evidence type="ECO:0000313" key="2">
    <source>
        <dbReference type="EMBL" id="JAH44402.1"/>
    </source>
</evidence>